<keyword evidence="2" id="KW-0732">Signal</keyword>
<evidence type="ECO:0000313" key="4">
    <source>
        <dbReference type="EMBL" id="PFG18262.1"/>
    </source>
</evidence>
<dbReference type="Gene3D" id="2.60.40.2700">
    <property type="match status" value="3"/>
</dbReference>
<feature type="signal peptide" evidence="2">
    <location>
        <begin position="1"/>
        <end position="27"/>
    </location>
</feature>
<comment type="caution">
    <text evidence="4">The sequence shown here is derived from an EMBL/GenBank/DDBJ whole genome shotgun (WGS) entry which is preliminary data.</text>
</comment>
<keyword evidence="5" id="KW-1185">Reference proteome</keyword>
<evidence type="ECO:0000259" key="3">
    <source>
        <dbReference type="Pfam" id="PF26571"/>
    </source>
</evidence>
<feature type="domain" description="ARB-07466-like C-terminal" evidence="3">
    <location>
        <begin position="57"/>
        <end position="166"/>
    </location>
</feature>
<dbReference type="OrthoDB" id="5181100at2"/>
<reference evidence="4 5" key="1">
    <citation type="submission" date="2017-10" db="EMBL/GenBank/DDBJ databases">
        <title>Sequencing the genomes of 1000 actinobacteria strains.</title>
        <authorList>
            <person name="Klenk H.-P."/>
        </authorList>
    </citation>
    <scope>NUCLEOTIDE SEQUENCE [LARGE SCALE GENOMIC DNA]</scope>
    <source>
        <strain evidence="4 5">DSM 15597</strain>
    </source>
</reference>
<feature type="chain" id="PRO_5013129093" description="ARB-07466-like C-terminal domain-containing protein" evidence="2">
    <location>
        <begin position="28"/>
        <end position="535"/>
    </location>
</feature>
<dbReference type="EMBL" id="PDJC01000001">
    <property type="protein sequence ID" value="PFG18262.1"/>
    <property type="molecule type" value="Genomic_DNA"/>
</dbReference>
<dbReference type="InterPro" id="IPR058593">
    <property type="entry name" value="ARB_07466-like_C"/>
</dbReference>
<dbReference type="RefSeq" id="WP_098461633.1">
    <property type="nucleotide sequence ID" value="NZ_PDJC01000001.1"/>
</dbReference>
<feature type="region of interest" description="Disordered" evidence="1">
    <location>
        <begin position="501"/>
        <end position="535"/>
    </location>
</feature>
<sequence length="535" mass="55755">MPKLVRASIAVLTSIALWVAVPTAARAADPVPAPPASLSSNVIDAHPGYQPQTTCSPSAKPGATALLNLLITTWGGSSSGISRACTTGGTSEHKEGRALDWHMDVKNASDVAQVDKALTWITANNGEIARRLGIMYIIWNQQLWATYAPDRGWRNEADRGSYTANHKDHVHISLTWDGAYQQTSWWTGVPVTVPLEGACGGTGQPGCLPVIPRSTDKTWPYQETFVPAKFVAAPKAVPIITGTAQIGRTLQATTGNWATGNAKLSYQWQANGTSIEGADQASLEIAPSLGGKTLRVQITAKPSSGSATTRTSAATAKVSLAKFSTGAAGISGVFSPGKTLTAGVSSWTPEPEKVSYQWLRDGKKISGATKATYKVKSSDNKHQLSVKITGASTGYQTTTLTSAKTTVLRQFTSAPIPQVRGSLVAGATLSVITGTWSPKPSKLTYQWYADGVAIAKATKATVVLPSDLVGKTITVKVTAAKSGYRTIKVYSEPTAVVSSSGLSASATPDPAVVPSSSPAAWAPTAEANPSPLAAA</sequence>
<evidence type="ECO:0000256" key="2">
    <source>
        <dbReference type="SAM" id="SignalP"/>
    </source>
</evidence>
<dbReference type="Pfam" id="PF26571">
    <property type="entry name" value="VldE"/>
    <property type="match status" value="1"/>
</dbReference>
<accession>A0A2A9CX70</accession>
<evidence type="ECO:0000313" key="5">
    <source>
        <dbReference type="Proteomes" id="UP000226079"/>
    </source>
</evidence>
<evidence type="ECO:0000256" key="1">
    <source>
        <dbReference type="SAM" id="MobiDB-lite"/>
    </source>
</evidence>
<dbReference type="AlphaFoldDB" id="A0A2A9CX70"/>
<name>A0A2A9CX70_9ACTN</name>
<dbReference type="Proteomes" id="UP000226079">
    <property type="component" value="Unassembled WGS sequence"/>
</dbReference>
<gene>
    <name evidence="4" type="ORF">ATK74_2846</name>
</gene>
<organism evidence="4 5">
    <name type="scientific">Propionicimonas paludicola</name>
    <dbReference type="NCBI Taxonomy" id="185243"/>
    <lineage>
        <taxon>Bacteria</taxon>
        <taxon>Bacillati</taxon>
        <taxon>Actinomycetota</taxon>
        <taxon>Actinomycetes</taxon>
        <taxon>Propionibacteriales</taxon>
        <taxon>Nocardioidaceae</taxon>
        <taxon>Propionicimonas</taxon>
    </lineage>
</organism>
<proteinExistence type="predicted"/>
<protein>
    <recommendedName>
        <fullName evidence="3">ARB-07466-like C-terminal domain-containing protein</fullName>
    </recommendedName>
</protein>